<comment type="caution">
    <text evidence="1">The sequence shown here is derived from an EMBL/GenBank/DDBJ whole genome shotgun (WGS) entry which is preliminary data.</text>
</comment>
<dbReference type="EMBL" id="AFQF01000091">
    <property type="protein sequence ID" value="EGU89172.1"/>
    <property type="molecule type" value="Genomic_DNA"/>
</dbReference>
<accession>F9F1M9</accession>
<dbReference type="AlphaFoldDB" id="F9F1M9"/>
<evidence type="ECO:0000313" key="1">
    <source>
        <dbReference type="EMBL" id="EGU89172.1"/>
    </source>
</evidence>
<organism evidence="1">
    <name type="scientific">Fusarium oxysporum (strain Fo5176)</name>
    <name type="common">Fusarium vascular wilt</name>
    <dbReference type="NCBI Taxonomy" id="660025"/>
    <lineage>
        <taxon>Eukaryota</taxon>
        <taxon>Fungi</taxon>
        <taxon>Dikarya</taxon>
        <taxon>Ascomycota</taxon>
        <taxon>Pezizomycotina</taxon>
        <taxon>Sordariomycetes</taxon>
        <taxon>Hypocreomycetidae</taxon>
        <taxon>Hypocreales</taxon>
        <taxon>Nectriaceae</taxon>
        <taxon>Fusarium</taxon>
        <taxon>Fusarium oxysporum species complex</taxon>
    </lineage>
</organism>
<proteinExistence type="predicted"/>
<gene>
    <name evidence="1" type="ORF">FOXB_00303</name>
</gene>
<reference evidence="1" key="1">
    <citation type="journal article" date="2012" name="Mol. Plant Microbe Interact.">
        <title>A highly conserved effector in Fusarium oxysporum is required for full virulence on Arabidopsis.</title>
        <authorList>
            <person name="Thatcher L.F."/>
            <person name="Gardiner D.M."/>
            <person name="Kazan K."/>
            <person name="Manners J."/>
        </authorList>
    </citation>
    <scope>NUCLEOTIDE SEQUENCE [LARGE SCALE GENOMIC DNA]</scope>
    <source>
        <strain evidence="1">Fo5176</strain>
    </source>
</reference>
<protein>
    <submittedName>
        <fullName evidence="1">Uncharacterized protein</fullName>
    </submittedName>
</protein>
<dbReference type="OrthoDB" id="10342543at2759"/>
<sequence length="160" mass="17227">MAWIDNICGAGSNYTRILSKYAIRRTTSRGSDNHIDSTSAPLTNVDAAMVVSYSASSWSAVATGEVPKGNKLPACPISLPMCCGRVAPKSSLHLNAIHHHLNLWISVIFASTHGYEPANVSHGNQGLMKVQEALPEANVVIFLAHVIGQNGHYDSFRSQE</sequence>
<name>F9F1M9_FUSOF</name>